<keyword evidence="3" id="KW-1185">Reference proteome</keyword>
<accession>A0ABR2H879</accession>
<protein>
    <submittedName>
        <fullName evidence="2">Uncharacterized protein</fullName>
    </submittedName>
</protein>
<dbReference type="Proteomes" id="UP001470230">
    <property type="component" value="Unassembled WGS sequence"/>
</dbReference>
<proteinExistence type="predicted"/>
<comment type="caution">
    <text evidence="2">The sequence shown here is derived from an EMBL/GenBank/DDBJ whole genome shotgun (WGS) entry which is preliminary data.</text>
</comment>
<keyword evidence="1" id="KW-1133">Transmembrane helix</keyword>
<gene>
    <name evidence="2" type="ORF">M9Y10_026721</name>
</gene>
<reference evidence="2 3" key="1">
    <citation type="submission" date="2024-04" db="EMBL/GenBank/DDBJ databases">
        <title>Tritrichomonas musculus Genome.</title>
        <authorList>
            <person name="Alves-Ferreira E."/>
            <person name="Grigg M."/>
            <person name="Lorenzi H."/>
            <person name="Galac M."/>
        </authorList>
    </citation>
    <scope>NUCLEOTIDE SEQUENCE [LARGE SCALE GENOMIC DNA]</scope>
    <source>
        <strain evidence="2 3">EAF2021</strain>
    </source>
</reference>
<evidence type="ECO:0000313" key="2">
    <source>
        <dbReference type="EMBL" id="KAK8841772.1"/>
    </source>
</evidence>
<keyword evidence="1" id="KW-0472">Membrane</keyword>
<sequence>MRVGLIIPGNLMEQYYGSGSLLSIPLYPKTANGICEYVGIVPDGNLFYPVSEPPNFNITFPLFQFNHLEKKQSLYLIHNLWGYNFNLSAVISSSSGFTKNINFPIFNRNTGNNRSLDTHIQDEFDQINEIIPSQFTFNTKSYFIYCPFSTLITKELNIEPECNTSFGAMASLRNIDYIQSIKIGEISFIPKVTRITFKFSNLTVNPMNYISTPVVFLATWQPTAAIRYKSAGIILIDLAIICYIIVVFCVLIRRRNIE</sequence>
<name>A0ABR2H879_9EUKA</name>
<evidence type="ECO:0000256" key="1">
    <source>
        <dbReference type="SAM" id="Phobius"/>
    </source>
</evidence>
<organism evidence="2 3">
    <name type="scientific">Tritrichomonas musculus</name>
    <dbReference type="NCBI Taxonomy" id="1915356"/>
    <lineage>
        <taxon>Eukaryota</taxon>
        <taxon>Metamonada</taxon>
        <taxon>Parabasalia</taxon>
        <taxon>Tritrichomonadida</taxon>
        <taxon>Tritrichomonadidae</taxon>
        <taxon>Tritrichomonas</taxon>
    </lineage>
</organism>
<evidence type="ECO:0000313" key="3">
    <source>
        <dbReference type="Proteomes" id="UP001470230"/>
    </source>
</evidence>
<feature type="transmembrane region" description="Helical" evidence="1">
    <location>
        <begin position="231"/>
        <end position="252"/>
    </location>
</feature>
<keyword evidence="1" id="KW-0812">Transmembrane</keyword>
<dbReference type="EMBL" id="JAPFFF010000040">
    <property type="protein sequence ID" value="KAK8841772.1"/>
    <property type="molecule type" value="Genomic_DNA"/>
</dbReference>